<gene>
    <name evidence="3" type="ORF">CTOB1V02_LOCUS3777</name>
</gene>
<name>A0A7R8W6G0_9CRUS</name>
<dbReference type="AlphaFoldDB" id="A0A7R8W6G0"/>
<accession>A0A7R8W6G0</accession>
<evidence type="ECO:0000313" key="3">
    <source>
        <dbReference type="EMBL" id="CAD7225845.1"/>
    </source>
</evidence>
<feature type="region of interest" description="Disordered" evidence="2">
    <location>
        <begin position="168"/>
        <end position="229"/>
    </location>
</feature>
<organism evidence="3">
    <name type="scientific">Cyprideis torosa</name>
    <dbReference type="NCBI Taxonomy" id="163714"/>
    <lineage>
        <taxon>Eukaryota</taxon>
        <taxon>Metazoa</taxon>
        <taxon>Ecdysozoa</taxon>
        <taxon>Arthropoda</taxon>
        <taxon>Crustacea</taxon>
        <taxon>Oligostraca</taxon>
        <taxon>Ostracoda</taxon>
        <taxon>Podocopa</taxon>
        <taxon>Podocopida</taxon>
        <taxon>Cytherocopina</taxon>
        <taxon>Cytheroidea</taxon>
        <taxon>Cytherideidae</taxon>
        <taxon>Cyprideis</taxon>
    </lineage>
</organism>
<feature type="coiled-coil region" evidence="1">
    <location>
        <begin position="48"/>
        <end position="82"/>
    </location>
</feature>
<evidence type="ECO:0000256" key="1">
    <source>
        <dbReference type="SAM" id="Coils"/>
    </source>
</evidence>
<feature type="compositionally biased region" description="Pro residues" evidence="2">
    <location>
        <begin position="191"/>
        <end position="206"/>
    </location>
</feature>
<feature type="compositionally biased region" description="Basic and acidic residues" evidence="2">
    <location>
        <begin position="216"/>
        <end position="229"/>
    </location>
</feature>
<keyword evidence="1" id="KW-0175">Coiled coil</keyword>
<reference evidence="3" key="1">
    <citation type="submission" date="2020-11" db="EMBL/GenBank/DDBJ databases">
        <authorList>
            <person name="Tran Van P."/>
        </authorList>
    </citation>
    <scope>NUCLEOTIDE SEQUENCE</scope>
</reference>
<dbReference type="EMBL" id="OB660674">
    <property type="protein sequence ID" value="CAD7225845.1"/>
    <property type="molecule type" value="Genomic_DNA"/>
</dbReference>
<feature type="coiled-coil region" evidence="1">
    <location>
        <begin position="112"/>
        <end position="139"/>
    </location>
</feature>
<protein>
    <submittedName>
        <fullName evidence="3">Uncharacterized protein</fullName>
    </submittedName>
</protein>
<evidence type="ECO:0000256" key="2">
    <source>
        <dbReference type="SAM" id="MobiDB-lite"/>
    </source>
</evidence>
<proteinExistence type="predicted"/>
<sequence>MIVLIFARVGDSAFFHHQPQHELWEAREGELRALQDTLTAFQQRSLEWDSVLQEKERLKEEKENLEEQLKVLNSRADFLLNETEVHWVVSQMDDKTARSELHRLLLERSKVEEELSRSIWLLEQERDQLQIRLTEARRQLLQCPPPEPLPPIVDSPAVLQKFQELAELNRPFESRPPPKSPVQYRPTGPRRFPPSPPSPTQRPPTSPAASLAPAHTDPHFQDPSKSKFQ</sequence>